<comment type="caution">
    <text evidence="2">The sequence shown here is derived from an EMBL/GenBank/DDBJ whole genome shotgun (WGS) entry which is preliminary data.</text>
</comment>
<reference evidence="2" key="1">
    <citation type="submission" date="2021-01" db="EMBL/GenBank/DDBJ databases">
        <authorList>
            <consortium name="Genoscope - CEA"/>
            <person name="William W."/>
        </authorList>
    </citation>
    <scope>NUCLEOTIDE SEQUENCE</scope>
</reference>
<dbReference type="EMBL" id="CAJJDM010000100">
    <property type="protein sequence ID" value="CAD8094801.1"/>
    <property type="molecule type" value="Genomic_DNA"/>
</dbReference>
<protein>
    <submittedName>
        <fullName evidence="2">Uncharacterized protein</fullName>
    </submittedName>
</protein>
<keyword evidence="3" id="KW-1185">Reference proteome</keyword>
<dbReference type="Proteomes" id="UP000688137">
    <property type="component" value="Unassembled WGS sequence"/>
</dbReference>
<evidence type="ECO:0000313" key="2">
    <source>
        <dbReference type="EMBL" id="CAD8094801.1"/>
    </source>
</evidence>
<evidence type="ECO:0000313" key="3">
    <source>
        <dbReference type="Proteomes" id="UP000688137"/>
    </source>
</evidence>
<accession>A0A8S1NWW9</accession>
<evidence type="ECO:0000256" key="1">
    <source>
        <dbReference type="SAM" id="SignalP"/>
    </source>
</evidence>
<sequence>MDIFLYFIIVAGILQSEAIIINQPGNSIQNQIVEATQYACKQGYFFNGQICSECRSIENGFCTCQKYSECDQISCGPGYYLVGSSCVQHPDSNCLKGSLSSDGSGICIANNNCQQFDSLTGICKQCQSGYFISVGLGYEDSQTVSSTYYQSVNQCKQCQSNCLQCQNEQSCTVCKSGYFVQQNQCYQCVNYLSHCLTCDTASKCTSCDGEIVHYRQTIVQPVHLINIIH</sequence>
<feature type="signal peptide" evidence="1">
    <location>
        <begin position="1"/>
        <end position="18"/>
    </location>
</feature>
<proteinExistence type="predicted"/>
<organism evidence="2 3">
    <name type="scientific">Paramecium primaurelia</name>
    <dbReference type="NCBI Taxonomy" id="5886"/>
    <lineage>
        <taxon>Eukaryota</taxon>
        <taxon>Sar</taxon>
        <taxon>Alveolata</taxon>
        <taxon>Ciliophora</taxon>
        <taxon>Intramacronucleata</taxon>
        <taxon>Oligohymenophorea</taxon>
        <taxon>Peniculida</taxon>
        <taxon>Parameciidae</taxon>
        <taxon>Paramecium</taxon>
    </lineage>
</organism>
<keyword evidence="1" id="KW-0732">Signal</keyword>
<dbReference type="AlphaFoldDB" id="A0A8S1NWW9"/>
<gene>
    <name evidence="2" type="ORF">PPRIM_AZ9-3.1.T0970039</name>
</gene>
<name>A0A8S1NWW9_PARPR</name>
<feature type="chain" id="PRO_5035892951" evidence="1">
    <location>
        <begin position="19"/>
        <end position="229"/>
    </location>
</feature>